<dbReference type="EMBL" id="LDQA01000009">
    <property type="protein sequence ID" value="KTR07642.1"/>
    <property type="molecule type" value="Genomic_DNA"/>
</dbReference>
<sequence length="192" mass="20749">MATLFFISHPEVVVDPLVPVERWHLAPSGIERMRRFAGQPALSGLRQVWASTETKAIEAAGILAGRWGLGVEVLAELGENDRSATGFLPPAEFETVADAFFAEPQTSVRGWERAVDAQTRITDAMRGIVRQHEGGGDLAIVAHGAVGTLLFCALAGRPISRAEDQPFQGHVWSATLPDLAIRHGWEPIAPRA</sequence>
<accession>A0A175RXM2</accession>
<dbReference type="Pfam" id="PF00300">
    <property type="entry name" value="His_Phos_1"/>
    <property type="match status" value="1"/>
</dbReference>
<dbReference type="Proteomes" id="UP000078529">
    <property type="component" value="Unassembled WGS sequence"/>
</dbReference>
<proteinExistence type="predicted"/>
<name>A0A175RXM2_9HYPH</name>
<comment type="caution">
    <text evidence="1">The sequence shown here is derived from an EMBL/GenBank/DDBJ whole genome shotgun (WGS) entry which is preliminary data.</text>
</comment>
<reference evidence="1 2" key="1">
    <citation type="journal article" date="2016" name="Front. Microbiol.">
        <title>Genomic Resource of Rice Seed Associated Bacteria.</title>
        <authorList>
            <person name="Midha S."/>
            <person name="Bansal K."/>
            <person name="Sharma S."/>
            <person name="Kumar N."/>
            <person name="Patil P.P."/>
            <person name="Chaudhry V."/>
            <person name="Patil P.B."/>
        </authorList>
    </citation>
    <scope>NUCLEOTIDE SEQUENCE [LARGE SCALE GENOMIC DNA]</scope>
    <source>
        <strain evidence="1 2">NS365</strain>
    </source>
</reference>
<organism evidence="1 2">
    <name type="scientific">Aureimonas ureilytica</name>
    <dbReference type="NCBI Taxonomy" id="401562"/>
    <lineage>
        <taxon>Bacteria</taxon>
        <taxon>Pseudomonadati</taxon>
        <taxon>Pseudomonadota</taxon>
        <taxon>Alphaproteobacteria</taxon>
        <taxon>Hyphomicrobiales</taxon>
        <taxon>Aurantimonadaceae</taxon>
        <taxon>Aureimonas</taxon>
    </lineage>
</organism>
<dbReference type="AlphaFoldDB" id="A0A175RXM2"/>
<dbReference type="InterPro" id="IPR013078">
    <property type="entry name" value="His_Pase_superF_clade-1"/>
</dbReference>
<dbReference type="InterPro" id="IPR029033">
    <property type="entry name" value="His_PPase_superfam"/>
</dbReference>
<evidence type="ECO:0000313" key="1">
    <source>
        <dbReference type="EMBL" id="KTR07642.1"/>
    </source>
</evidence>
<dbReference type="SUPFAM" id="SSF53254">
    <property type="entry name" value="Phosphoglycerate mutase-like"/>
    <property type="match status" value="1"/>
</dbReference>
<protein>
    <submittedName>
        <fullName evidence="1">Phosphoglycerate mutase</fullName>
    </submittedName>
</protein>
<dbReference type="PATRIC" id="fig|401562.4.peg.4904"/>
<dbReference type="Gene3D" id="3.40.50.1240">
    <property type="entry name" value="Phosphoglycerate mutase-like"/>
    <property type="match status" value="1"/>
</dbReference>
<gene>
    <name evidence="1" type="ORF">NS365_03515</name>
</gene>
<keyword evidence="2" id="KW-1185">Reference proteome</keyword>
<evidence type="ECO:0000313" key="2">
    <source>
        <dbReference type="Proteomes" id="UP000078529"/>
    </source>
</evidence>
<dbReference type="RefSeq" id="WP_058598884.1">
    <property type="nucleotide sequence ID" value="NZ_LDQA01000009.1"/>
</dbReference>